<name>A0ABZ1XII0_9ACTN</name>
<proteinExistence type="predicted"/>
<dbReference type="RefSeq" id="WP_329397803.1">
    <property type="nucleotide sequence ID" value="NZ_CP109019.1"/>
</dbReference>
<sequence length="57" mass="6016">MSVHVRTVVPSEVVMKLGKALATGVAEEQPEDVVRDEAPPVPEAIPVEVPVEVTAGR</sequence>
<reference evidence="1" key="1">
    <citation type="submission" date="2022-10" db="EMBL/GenBank/DDBJ databases">
        <title>The complete genomes of actinobacterial strains from the NBC collection.</title>
        <authorList>
            <person name="Joergensen T.S."/>
            <person name="Alvarez Arevalo M."/>
            <person name="Sterndorff E.B."/>
            <person name="Faurdal D."/>
            <person name="Vuksanovic O."/>
            <person name="Mourched A.-S."/>
            <person name="Charusanti P."/>
            <person name="Shaw S."/>
            <person name="Blin K."/>
            <person name="Weber T."/>
        </authorList>
    </citation>
    <scope>NUCLEOTIDE SEQUENCE</scope>
    <source>
        <strain evidence="1">NBC_00668</strain>
    </source>
</reference>
<protein>
    <submittedName>
        <fullName evidence="1">Uncharacterized protein</fullName>
    </submittedName>
</protein>
<keyword evidence="2" id="KW-1185">Reference proteome</keyword>
<organism evidence="1 2">
    <name type="scientific">Streptomyces melanogenes</name>
    <dbReference type="NCBI Taxonomy" id="67326"/>
    <lineage>
        <taxon>Bacteria</taxon>
        <taxon>Bacillati</taxon>
        <taxon>Actinomycetota</taxon>
        <taxon>Actinomycetes</taxon>
        <taxon>Kitasatosporales</taxon>
        <taxon>Streptomycetaceae</taxon>
        <taxon>Streptomyces</taxon>
    </lineage>
</organism>
<dbReference type="Proteomes" id="UP001432060">
    <property type="component" value="Chromosome"/>
</dbReference>
<evidence type="ECO:0000313" key="1">
    <source>
        <dbReference type="EMBL" id="WUT82656.1"/>
    </source>
</evidence>
<evidence type="ECO:0000313" key="2">
    <source>
        <dbReference type="Proteomes" id="UP001432060"/>
    </source>
</evidence>
<gene>
    <name evidence="1" type="ORF">OG515_10820</name>
</gene>
<accession>A0ABZ1XII0</accession>
<dbReference type="EMBL" id="CP109019">
    <property type="protein sequence ID" value="WUT82656.1"/>
    <property type="molecule type" value="Genomic_DNA"/>
</dbReference>